<gene>
    <name evidence="2" type="ORF">AAES_137164</name>
</gene>
<dbReference type="AlphaFoldDB" id="A0A0Q3P6C1"/>
<sequence length="100" mass="10253">MGSAADRPGDAAAGGESPLPAAAAEETGARLLARWLTPPPGERGILHECLSSLAVGYKVDTECLYPLVSLLVEVSVYISGCSVETSNIGDAVGLFAIESY</sequence>
<feature type="region of interest" description="Disordered" evidence="1">
    <location>
        <begin position="1"/>
        <end position="20"/>
    </location>
</feature>
<comment type="caution">
    <text evidence="2">The sequence shown here is derived from an EMBL/GenBank/DDBJ whole genome shotgun (WGS) entry which is preliminary data.</text>
</comment>
<reference evidence="2 3" key="1">
    <citation type="submission" date="2015-10" db="EMBL/GenBank/DDBJ databases">
        <authorList>
            <person name="Gilbert D.G."/>
        </authorList>
    </citation>
    <scope>NUCLEOTIDE SEQUENCE [LARGE SCALE GENOMIC DNA]</scope>
    <source>
        <strain evidence="2">FVVF132</strain>
    </source>
</reference>
<accession>A0A0Q3P6C1</accession>
<evidence type="ECO:0000313" key="3">
    <source>
        <dbReference type="Proteomes" id="UP000051836"/>
    </source>
</evidence>
<evidence type="ECO:0000256" key="1">
    <source>
        <dbReference type="SAM" id="MobiDB-lite"/>
    </source>
</evidence>
<dbReference type="EMBL" id="LMAW01002864">
    <property type="protein sequence ID" value="KQK76315.1"/>
    <property type="molecule type" value="Genomic_DNA"/>
</dbReference>
<dbReference type="Proteomes" id="UP000051836">
    <property type="component" value="Unassembled WGS sequence"/>
</dbReference>
<name>A0A0Q3P6C1_AMAAE</name>
<organism evidence="2 3">
    <name type="scientific">Amazona aestiva</name>
    <name type="common">Blue-fronted Amazon parrot</name>
    <dbReference type="NCBI Taxonomy" id="12930"/>
    <lineage>
        <taxon>Eukaryota</taxon>
        <taxon>Metazoa</taxon>
        <taxon>Chordata</taxon>
        <taxon>Craniata</taxon>
        <taxon>Vertebrata</taxon>
        <taxon>Euteleostomi</taxon>
        <taxon>Archelosauria</taxon>
        <taxon>Archosauria</taxon>
        <taxon>Dinosauria</taxon>
        <taxon>Saurischia</taxon>
        <taxon>Theropoda</taxon>
        <taxon>Coelurosauria</taxon>
        <taxon>Aves</taxon>
        <taxon>Neognathae</taxon>
        <taxon>Neoaves</taxon>
        <taxon>Telluraves</taxon>
        <taxon>Australaves</taxon>
        <taxon>Psittaciformes</taxon>
        <taxon>Psittacidae</taxon>
        <taxon>Amazona</taxon>
    </lineage>
</organism>
<keyword evidence="3" id="KW-1185">Reference proteome</keyword>
<feature type="compositionally biased region" description="Low complexity" evidence="1">
    <location>
        <begin position="1"/>
        <end position="15"/>
    </location>
</feature>
<proteinExistence type="predicted"/>
<evidence type="ECO:0000313" key="2">
    <source>
        <dbReference type="EMBL" id="KQK76315.1"/>
    </source>
</evidence>
<protein>
    <submittedName>
        <fullName evidence="2">Uncharacterized protein</fullName>
    </submittedName>
</protein>